<proteinExistence type="predicted"/>
<keyword evidence="1" id="KW-0472">Membrane</keyword>
<name>A0A2P8F252_9GAMM</name>
<evidence type="ECO:0000313" key="2">
    <source>
        <dbReference type="EMBL" id="PSL15793.1"/>
    </source>
</evidence>
<feature type="transmembrane region" description="Helical" evidence="1">
    <location>
        <begin position="218"/>
        <end position="235"/>
    </location>
</feature>
<dbReference type="Proteomes" id="UP000242133">
    <property type="component" value="Unassembled WGS sequence"/>
</dbReference>
<accession>A0A2P8F252</accession>
<dbReference type="EMBL" id="PYGI01000003">
    <property type="protein sequence ID" value="PSL15793.1"/>
    <property type="molecule type" value="Genomic_DNA"/>
</dbReference>
<organism evidence="2 3">
    <name type="scientific">Marinobacterium halophilum</name>
    <dbReference type="NCBI Taxonomy" id="267374"/>
    <lineage>
        <taxon>Bacteria</taxon>
        <taxon>Pseudomonadati</taxon>
        <taxon>Pseudomonadota</taxon>
        <taxon>Gammaproteobacteria</taxon>
        <taxon>Oceanospirillales</taxon>
        <taxon>Oceanospirillaceae</taxon>
        <taxon>Marinobacterium</taxon>
    </lineage>
</organism>
<feature type="transmembrane region" description="Helical" evidence="1">
    <location>
        <begin position="12"/>
        <end position="35"/>
    </location>
</feature>
<feature type="transmembrane region" description="Helical" evidence="1">
    <location>
        <begin position="55"/>
        <end position="74"/>
    </location>
</feature>
<feature type="transmembrane region" description="Helical" evidence="1">
    <location>
        <begin position="187"/>
        <end position="211"/>
    </location>
</feature>
<comment type="caution">
    <text evidence="2">The sequence shown here is derived from an EMBL/GenBank/DDBJ whole genome shotgun (WGS) entry which is preliminary data.</text>
</comment>
<feature type="transmembrane region" description="Helical" evidence="1">
    <location>
        <begin position="86"/>
        <end position="106"/>
    </location>
</feature>
<reference evidence="2 3" key="1">
    <citation type="submission" date="2018-03" db="EMBL/GenBank/DDBJ databases">
        <title>Genomic Encyclopedia of Archaeal and Bacterial Type Strains, Phase II (KMG-II): from individual species to whole genera.</title>
        <authorList>
            <person name="Goeker M."/>
        </authorList>
    </citation>
    <scope>NUCLEOTIDE SEQUENCE [LARGE SCALE GENOMIC DNA]</scope>
    <source>
        <strain evidence="2 3">DSM 17586</strain>
    </source>
</reference>
<dbReference type="OrthoDB" id="8993885at2"/>
<feature type="transmembrane region" description="Helical" evidence="1">
    <location>
        <begin position="318"/>
        <end position="338"/>
    </location>
</feature>
<feature type="transmembrane region" description="Helical" evidence="1">
    <location>
        <begin position="112"/>
        <end position="133"/>
    </location>
</feature>
<feature type="transmembrane region" description="Helical" evidence="1">
    <location>
        <begin position="350"/>
        <end position="383"/>
    </location>
</feature>
<gene>
    <name evidence="2" type="ORF">CLV44_10374</name>
</gene>
<dbReference type="RefSeq" id="WP_106590617.1">
    <property type="nucleotide sequence ID" value="NZ_PYGI01000003.1"/>
</dbReference>
<keyword evidence="1" id="KW-0812">Transmembrane</keyword>
<dbReference type="AlphaFoldDB" id="A0A2P8F252"/>
<keyword evidence="3" id="KW-1185">Reference proteome</keyword>
<evidence type="ECO:0000313" key="3">
    <source>
        <dbReference type="Proteomes" id="UP000242133"/>
    </source>
</evidence>
<keyword evidence="1" id="KW-1133">Transmembrane helix</keyword>
<evidence type="ECO:0008006" key="4">
    <source>
        <dbReference type="Google" id="ProtNLM"/>
    </source>
</evidence>
<protein>
    <recommendedName>
        <fullName evidence="4">O-antigen ligase-like membrane protein</fullName>
    </recommendedName>
</protein>
<sequence length="396" mass="44794">MTIEFKKIGGFFLCVAMLLFFISETLLAIGNPFSFQMKIIATVLSVIAFTTSRKVSVELVIIPVIFIFFIMNYFRADREAAAIEELFRFLLPMLVLMALYSNKGVIDSISKLFIWVVISNNVYQIYVYMAYYFGFPVLIPIRFEAGSIIRAEGWVGFFSLYGFMNFCALMLVRYAGIYENHKKMLSFVFFIFAVLSTSLKLLAAFIIYAAFNMKKKSAPLVAIFLIAAIAVFAHTQKNLIGTMLSAIDSKFAFYITQGNSARSDSYRVMFESLVKPNLIGEGLGMFGGPASVKYGSPLYREYNFNWHNTATLSTTDTFYPHLFVELGLLGGITYLFFIFRYGQKNITKPWVIIVTSFLIDAAFSFSILSIPYFLSAAICMLIFSEGKNVNNKKVPL</sequence>
<feature type="transmembrane region" description="Helical" evidence="1">
    <location>
        <begin position="154"/>
        <end position="175"/>
    </location>
</feature>
<evidence type="ECO:0000256" key="1">
    <source>
        <dbReference type="SAM" id="Phobius"/>
    </source>
</evidence>